<dbReference type="GO" id="GO:0008654">
    <property type="term" value="P:phospholipid biosynthetic process"/>
    <property type="evidence" value="ECO:0007669"/>
    <property type="project" value="UniProtKB-KW"/>
</dbReference>
<dbReference type="InterPro" id="IPR017438">
    <property type="entry name" value="ATP-NAD_kinase_N"/>
</dbReference>
<evidence type="ECO:0000256" key="9">
    <source>
        <dbReference type="ARBA" id="ARBA00022842"/>
    </source>
</evidence>
<comment type="similarity">
    <text evidence="2">Belongs to the diacylglycerol/lipid kinase family.</text>
</comment>
<reference evidence="15" key="1">
    <citation type="submission" date="2017-06" db="EMBL/GenBank/DDBJ databases">
        <authorList>
            <person name="Varghese N."/>
            <person name="Submissions S."/>
        </authorList>
    </citation>
    <scope>NUCLEOTIDE SEQUENCE [LARGE SCALE GENOMIC DNA]</scope>
    <source>
        <strain evidence="15">SCA</strain>
    </source>
</reference>
<dbReference type="GO" id="GO:0004143">
    <property type="term" value="F:ATP-dependent diacylglycerol kinase activity"/>
    <property type="evidence" value="ECO:0007669"/>
    <property type="project" value="TreeGrafter"/>
</dbReference>
<dbReference type="Gene3D" id="2.60.200.40">
    <property type="match status" value="1"/>
</dbReference>
<dbReference type="RefSeq" id="WP_089284400.1">
    <property type="nucleotide sequence ID" value="NZ_FZOJ01000024.1"/>
</dbReference>
<dbReference type="PANTHER" id="PTHR12358">
    <property type="entry name" value="SPHINGOSINE KINASE"/>
    <property type="match status" value="1"/>
</dbReference>
<dbReference type="SUPFAM" id="SSF111331">
    <property type="entry name" value="NAD kinase/diacylglycerol kinase-like"/>
    <property type="match status" value="1"/>
</dbReference>
<dbReference type="SMART" id="SM00046">
    <property type="entry name" value="DAGKc"/>
    <property type="match status" value="1"/>
</dbReference>
<dbReference type="Pfam" id="PF19279">
    <property type="entry name" value="YegS_C"/>
    <property type="match status" value="1"/>
</dbReference>
<keyword evidence="12" id="KW-1208">Phospholipid metabolism</keyword>
<dbReference type="InterPro" id="IPR045540">
    <property type="entry name" value="YegS/DAGK_C"/>
</dbReference>
<protein>
    <submittedName>
        <fullName evidence="14">Diacylglycerol kinase (ATP)</fullName>
    </submittedName>
</protein>
<keyword evidence="11" id="KW-0594">Phospholipid biosynthesis</keyword>
<dbReference type="PROSITE" id="PS50146">
    <property type="entry name" value="DAGK"/>
    <property type="match status" value="1"/>
</dbReference>
<gene>
    <name evidence="14" type="ORF">SAMN05446037_102466</name>
</gene>
<evidence type="ECO:0000256" key="6">
    <source>
        <dbReference type="ARBA" id="ARBA00022741"/>
    </source>
</evidence>
<dbReference type="PANTHER" id="PTHR12358:SF106">
    <property type="entry name" value="LIPID KINASE YEGS"/>
    <property type="match status" value="1"/>
</dbReference>
<evidence type="ECO:0000256" key="11">
    <source>
        <dbReference type="ARBA" id="ARBA00023209"/>
    </source>
</evidence>
<keyword evidence="8" id="KW-0067">ATP-binding</keyword>
<evidence type="ECO:0000256" key="3">
    <source>
        <dbReference type="ARBA" id="ARBA00022516"/>
    </source>
</evidence>
<evidence type="ECO:0000256" key="4">
    <source>
        <dbReference type="ARBA" id="ARBA00022679"/>
    </source>
</evidence>
<evidence type="ECO:0000313" key="15">
    <source>
        <dbReference type="Proteomes" id="UP000198304"/>
    </source>
</evidence>
<dbReference type="Proteomes" id="UP000198304">
    <property type="component" value="Unassembled WGS sequence"/>
</dbReference>
<dbReference type="GO" id="GO:0005524">
    <property type="term" value="F:ATP binding"/>
    <property type="evidence" value="ECO:0007669"/>
    <property type="project" value="UniProtKB-KW"/>
</dbReference>
<dbReference type="Gene3D" id="3.40.50.10330">
    <property type="entry name" value="Probable inorganic polyphosphate/atp-NAD kinase, domain 1"/>
    <property type="match status" value="1"/>
</dbReference>
<evidence type="ECO:0000259" key="13">
    <source>
        <dbReference type="PROSITE" id="PS50146"/>
    </source>
</evidence>
<keyword evidence="10" id="KW-0443">Lipid metabolism</keyword>
<keyword evidence="7 14" id="KW-0418">Kinase</keyword>
<name>A0A239HYC4_9FIRM</name>
<sequence length="295" mass="32590">MEKIQIICNPNAGRQIIQKNVPKLVELLKDGKKSVDLTYTKGKFHAEDLGYESCSKGYDLIITVGGDGTINEVVNGMMKSHTKSKLAIYPAGSVNDFGNYLKIPKNIEDFSKIIMKNNSMKVDVGASDQRYFLNVAAAGLLPEVAHKVSSEAKTVLGKFAYYIEGIKEFSKIMFKPINIKLYNDGCEEEKEILFFILANSPSVGGFKYVAPEAKVNDGHLDLLIVEHGDFKDVASIFVKAFTGSHAKHPALKYLQVQKFTIHSDEAIDLDLDGELAGRLPASFRVENQALDILIP</sequence>
<dbReference type="Pfam" id="PF00781">
    <property type="entry name" value="DAGK_cat"/>
    <property type="match status" value="1"/>
</dbReference>
<dbReference type="GO" id="GO:0005886">
    <property type="term" value="C:plasma membrane"/>
    <property type="evidence" value="ECO:0007669"/>
    <property type="project" value="TreeGrafter"/>
</dbReference>
<feature type="domain" description="DAGKc" evidence="13">
    <location>
        <begin position="1"/>
        <end position="131"/>
    </location>
</feature>
<dbReference type="InterPro" id="IPR016064">
    <property type="entry name" value="NAD/diacylglycerol_kinase_sf"/>
</dbReference>
<dbReference type="GO" id="GO:0046872">
    <property type="term" value="F:metal ion binding"/>
    <property type="evidence" value="ECO:0007669"/>
    <property type="project" value="UniProtKB-KW"/>
</dbReference>
<evidence type="ECO:0000256" key="1">
    <source>
        <dbReference type="ARBA" id="ARBA00001946"/>
    </source>
</evidence>
<dbReference type="EMBL" id="FZOJ01000024">
    <property type="protein sequence ID" value="SNS86387.1"/>
    <property type="molecule type" value="Genomic_DNA"/>
</dbReference>
<dbReference type="AlphaFoldDB" id="A0A239HYC4"/>
<dbReference type="InterPro" id="IPR001206">
    <property type="entry name" value="Diacylglycerol_kinase_cat_dom"/>
</dbReference>
<accession>A0A239HYC4</accession>
<keyword evidence="9" id="KW-0460">Magnesium</keyword>
<dbReference type="NCBIfam" id="TIGR00147">
    <property type="entry name" value="YegS/Rv2252/BmrU family lipid kinase"/>
    <property type="match status" value="1"/>
</dbReference>
<dbReference type="OrthoDB" id="142078at2"/>
<keyword evidence="15" id="KW-1185">Reference proteome</keyword>
<keyword evidence="4" id="KW-0808">Transferase</keyword>
<evidence type="ECO:0000256" key="2">
    <source>
        <dbReference type="ARBA" id="ARBA00005983"/>
    </source>
</evidence>
<evidence type="ECO:0000256" key="5">
    <source>
        <dbReference type="ARBA" id="ARBA00022723"/>
    </source>
</evidence>
<evidence type="ECO:0000313" key="14">
    <source>
        <dbReference type="EMBL" id="SNS86387.1"/>
    </source>
</evidence>
<evidence type="ECO:0000256" key="10">
    <source>
        <dbReference type="ARBA" id="ARBA00023098"/>
    </source>
</evidence>
<dbReference type="InterPro" id="IPR050187">
    <property type="entry name" value="Lipid_Phosphate_FormReg"/>
</dbReference>
<comment type="cofactor">
    <cofactor evidence="1">
        <name>Mg(2+)</name>
        <dbReference type="ChEBI" id="CHEBI:18420"/>
    </cofactor>
</comment>
<organism evidence="14 15">
    <name type="scientific">Anaerovirgula multivorans</name>
    <dbReference type="NCBI Taxonomy" id="312168"/>
    <lineage>
        <taxon>Bacteria</taxon>
        <taxon>Bacillati</taxon>
        <taxon>Bacillota</taxon>
        <taxon>Clostridia</taxon>
        <taxon>Peptostreptococcales</taxon>
        <taxon>Natronincolaceae</taxon>
        <taxon>Anaerovirgula</taxon>
    </lineage>
</organism>
<evidence type="ECO:0000256" key="8">
    <source>
        <dbReference type="ARBA" id="ARBA00022840"/>
    </source>
</evidence>
<keyword evidence="6" id="KW-0547">Nucleotide-binding</keyword>
<evidence type="ECO:0000256" key="12">
    <source>
        <dbReference type="ARBA" id="ARBA00023264"/>
    </source>
</evidence>
<keyword evidence="3" id="KW-0444">Lipid biosynthesis</keyword>
<proteinExistence type="inferred from homology"/>
<keyword evidence="5" id="KW-0479">Metal-binding</keyword>
<evidence type="ECO:0000256" key="7">
    <source>
        <dbReference type="ARBA" id="ARBA00022777"/>
    </source>
</evidence>
<dbReference type="InterPro" id="IPR005218">
    <property type="entry name" value="Diacylglycerol/lipid_kinase"/>
</dbReference>